<comment type="caution">
    <text evidence="4">The sequence shown here is derived from an EMBL/GenBank/DDBJ whole genome shotgun (WGS) entry which is preliminary data.</text>
</comment>
<dbReference type="RefSeq" id="WP_229534247.1">
    <property type="nucleotide sequence ID" value="NZ_JAJHJB010000005.1"/>
</dbReference>
<comment type="similarity">
    <text evidence="1 2">Belongs to the BioY family.</text>
</comment>
<dbReference type="InterPro" id="IPR003784">
    <property type="entry name" value="BioY"/>
</dbReference>
<dbReference type="Pfam" id="PF02632">
    <property type="entry name" value="BioY"/>
    <property type="match status" value="1"/>
</dbReference>
<feature type="transmembrane region" description="Helical" evidence="3">
    <location>
        <begin position="84"/>
        <end position="101"/>
    </location>
</feature>
<accession>A0ABS8HNT5</accession>
<dbReference type="PANTHER" id="PTHR34295">
    <property type="entry name" value="BIOTIN TRANSPORTER BIOY"/>
    <property type="match status" value="1"/>
</dbReference>
<sequence>MKLTLREMILISIFAALTAVGAFIRIPTPLVPFTLQFLFCAYSGVFLGGRKGFYSQILYVGIGLIGIPVFASGGGPAYVLQPTFGYLLGFIACSYTIGRLVQHFSTITFIKVYSAVLLGLFFVYVFGVGYLYLIVNFYLHKQMTLQAAIGVGLLPYIISDLILSVLIALTAVRIIPILRKSGYSVSTFNSR</sequence>
<keyword evidence="3" id="KW-0812">Transmembrane</keyword>
<comment type="subcellular location">
    <subcellularLocation>
        <location evidence="2">Cell membrane</location>
        <topology evidence="2">Multi-pass membrane protein</topology>
    </subcellularLocation>
</comment>
<dbReference type="Gene3D" id="1.10.1760.20">
    <property type="match status" value="1"/>
</dbReference>
<feature type="transmembrane region" description="Helical" evidence="3">
    <location>
        <begin position="113"/>
        <end position="135"/>
    </location>
</feature>
<protein>
    <recommendedName>
        <fullName evidence="2">Biotin transporter</fullName>
    </recommendedName>
</protein>
<gene>
    <name evidence="4" type="ORF">LMF89_05575</name>
</gene>
<evidence type="ECO:0000256" key="1">
    <source>
        <dbReference type="ARBA" id="ARBA00010692"/>
    </source>
</evidence>
<evidence type="ECO:0000313" key="5">
    <source>
        <dbReference type="Proteomes" id="UP001165492"/>
    </source>
</evidence>
<keyword evidence="2" id="KW-1003">Cell membrane</keyword>
<feature type="transmembrane region" description="Helical" evidence="3">
    <location>
        <begin position="30"/>
        <end position="48"/>
    </location>
</feature>
<feature type="transmembrane region" description="Helical" evidence="3">
    <location>
        <begin position="57"/>
        <end position="78"/>
    </location>
</feature>
<dbReference type="PIRSF" id="PIRSF016661">
    <property type="entry name" value="BioY"/>
    <property type="match status" value="1"/>
</dbReference>
<feature type="transmembrane region" description="Helical" evidence="3">
    <location>
        <begin position="147"/>
        <end position="172"/>
    </location>
</feature>
<evidence type="ECO:0000313" key="4">
    <source>
        <dbReference type="EMBL" id="MCC5464840.1"/>
    </source>
</evidence>
<dbReference type="PANTHER" id="PTHR34295:SF1">
    <property type="entry name" value="BIOTIN TRANSPORTER BIOY"/>
    <property type="match status" value="1"/>
</dbReference>
<proteinExistence type="inferred from homology"/>
<dbReference type="EMBL" id="JAJHJB010000005">
    <property type="protein sequence ID" value="MCC5464840.1"/>
    <property type="molecule type" value="Genomic_DNA"/>
</dbReference>
<keyword evidence="5" id="KW-1185">Reference proteome</keyword>
<reference evidence="4" key="1">
    <citation type="submission" date="2021-11" db="EMBL/GenBank/DDBJ databases">
        <title>Description of a new species Pelosinus isolated from the bottom sediments of Lake Baikal.</title>
        <authorList>
            <person name="Zakharyuk A."/>
        </authorList>
    </citation>
    <scope>NUCLEOTIDE SEQUENCE</scope>
    <source>
        <strain evidence="4">Bkl1</strain>
    </source>
</reference>
<dbReference type="Proteomes" id="UP001165492">
    <property type="component" value="Unassembled WGS sequence"/>
</dbReference>
<organism evidence="4 5">
    <name type="scientific">Pelosinus baikalensis</name>
    <dbReference type="NCBI Taxonomy" id="2892015"/>
    <lineage>
        <taxon>Bacteria</taxon>
        <taxon>Bacillati</taxon>
        <taxon>Bacillota</taxon>
        <taxon>Negativicutes</taxon>
        <taxon>Selenomonadales</taxon>
        <taxon>Sporomusaceae</taxon>
        <taxon>Pelosinus</taxon>
    </lineage>
</organism>
<keyword evidence="2 3" id="KW-0472">Membrane</keyword>
<evidence type="ECO:0000256" key="2">
    <source>
        <dbReference type="PIRNR" id="PIRNR016661"/>
    </source>
</evidence>
<evidence type="ECO:0000256" key="3">
    <source>
        <dbReference type="SAM" id="Phobius"/>
    </source>
</evidence>
<keyword evidence="2" id="KW-0813">Transport</keyword>
<name>A0ABS8HNT5_9FIRM</name>
<keyword evidence="3" id="KW-1133">Transmembrane helix</keyword>
<feature type="transmembrane region" description="Helical" evidence="3">
    <location>
        <begin position="7"/>
        <end position="24"/>
    </location>
</feature>